<evidence type="ECO:0000256" key="4">
    <source>
        <dbReference type="ARBA" id="ARBA00023152"/>
    </source>
</evidence>
<dbReference type="FunFam" id="3.40.50.970:FF:000036">
    <property type="entry name" value="2-oxoglutarate dehydrogenase E1 component"/>
    <property type="match status" value="1"/>
</dbReference>
<evidence type="ECO:0000313" key="9">
    <source>
        <dbReference type="Proteomes" id="UP000294865"/>
    </source>
</evidence>
<dbReference type="Pfam" id="PF16870">
    <property type="entry name" value="OxoGdeHyase_C"/>
    <property type="match status" value="1"/>
</dbReference>
<dbReference type="GO" id="GO:0004591">
    <property type="term" value="F:oxoglutarate dehydrogenase (succinyl-transferring) activity"/>
    <property type="evidence" value="ECO:0007669"/>
    <property type="project" value="UniProtKB-UniRule"/>
</dbReference>
<dbReference type="SUPFAM" id="SSF52518">
    <property type="entry name" value="Thiamin diphosphate-binding fold (THDP-binding)"/>
    <property type="match status" value="2"/>
</dbReference>
<dbReference type="GO" id="GO:0030976">
    <property type="term" value="F:thiamine pyrophosphate binding"/>
    <property type="evidence" value="ECO:0007669"/>
    <property type="project" value="UniProtKB-UniRule"/>
</dbReference>
<comment type="cofactor">
    <cofactor evidence="1 6">
        <name>thiamine diphosphate</name>
        <dbReference type="ChEBI" id="CHEBI:58937"/>
    </cofactor>
</comment>
<dbReference type="InterPro" id="IPR001017">
    <property type="entry name" value="DH_E1"/>
</dbReference>
<dbReference type="Pfam" id="PF02779">
    <property type="entry name" value="Transket_pyr"/>
    <property type="match status" value="1"/>
</dbReference>
<organism evidence="8 9">
    <name type="scientific">Macrococcoides canis</name>
    <dbReference type="NCBI Taxonomy" id="1855823"/>
    <lineage>
        <taxon>Bacteria</taxon>
        <taxon>Bacillati</taxon>
        <taxon>Bacillota</taxon>
        <taxon>Bacilli</taxon>
        <taxon>Bacillales</taxon>
        <taxon>Staphylococcaceae</taxon>
        <taxon>Macrococcoides</taxon>
    </lineage>
</organism>
<reference evidence="8 9" key="1">
    <citation type="submission" date="2019-01" db="EMBL/GenBank/DDBJ databases">
        <title>Draft genome sequences of Macrococcus caseolyticus, Macrococcus canis, Macrococcus bohemicus and Macrococcus goetzii.</title>
        <authorList>
            <person name="Mazhar S."/>
            <person name="Altermann E."/>
            <person name="Hill C."/>
            <person name="Mcauliffe O."/>
        </authorList>
    </citation>
    <scope>NUCLEOTIDE SEQUENCE [LARGE SCALE GENOMIC DNA]</scope>
    <source>
        <strain evidence="8 9">DPC7162</strain>
    </source>
</reference>
<dbReference type="Gene3D" id="3.40.50.12470">
    <property type="match status" value="1"/>
</dbReference>
<dbReference type="SMART" id="SM00861">
    <property type="entry name" value="Transket_pyr"/>
    <property type="match status" value="1"/>
</dbReference>
<gene>
    <name evidence="6" type="primary">odhA</name>
    <name evidence="8" type="ORF">ETI04_01840</name>
</gene>
<proteinExistence type="inferred from homology"/>
<dbReference type="GO" id="GO:0045252">
    <property type="term" value="C:oxoglutarate dehydrogenase complex"/>
    <property type="evidence" value="ECO:0007669"/>
    <property type="project" value="TreeGrafter"/>
</dbReference>
<dbReference type="GO" id="GO:0006096">
    <property type="term" value="P:glycolytic process"/>
    <property type="evidence" value="ECO:0007669"/>
    <property type="project" value="UniProtKB-UniRule"/>
</dbReference>
<dbReference type="RefSeq" id="WP_133418876.1">
    <property type="nucleotide sequence ID" value="NZ_SDGP01000001.1"/>
</dbReference>
<dbReference type="Gene3D" id="1.10.287.1150">
    <property type="entry name" value="TPP helical domain"/>
    <property type="match status" value="1"/>
</dbReference>
<dbReference type="PIRSF" id="PIRSF000157">
    <property type="entry name" value="Oxoglu_dh_E1"/>
    <property type="match status" value="1"/>
</dbReference>
<dbReference type="InterPro" id="IPR005475">
    <property type="entry name" value="Transketolase-like_Pyr-bd"/>
</dbReference>
<dbReference type="NCBIfam" id="NF008907">
    <property type="entry name" value="PRK12270.1"/>
    <property type="match status" value="1"/>
</dbReference>
<evidence type="ECO:0000256" key="2">
    <source>
        <dbReference type="ARBA" id="ARBA00023002"/>
    </source>
</evidence>
<name>A0A4R6C7B0_9STAP</name>
<protein>
    <recommendedName>
        <fullName evidence="6">2-oxoglutarate dehydrogenase E1 component</fullName>
        <ecNumber evidence="6">1.2.4.2</ecNumber>
    </recommendedName>
    <alternativeName>
        <fullName evidence="6">Alpha-ketoglutarate dehydrogenase</fullName>
    </alternativeName>
</protein>
<dbReference type="NCBIfam" id="NF006914">
    <property type="entry name" value="PRK09404.1"/>
    <property type="match status" value="1"/>
</dbReference>
<comment type="similarity">
    <text evidence="6">Belongs to the alpha-ketoglutarate dehydrogenase family.</text>
</comment>
<dbReference type="InterPro" id="IPR031717">
    <property type="entry name" value="ODO-1/KGD_C"/>
</dbReference>
<dbReference type="CDD" id="cd02016">
    <property type="entry name" value="TPP_E1_OGDC_like"/>
    <property type="match status" value="1"/>
</dbReference>
<keyword evidence="2 6" id="KW-0560">Oxidoreductase</keyword>
<dbReference type="PANTHER" id="PTHR23152:SF4">
    <property type="entry name" value="2-OXOADIPATE DEHYDROGENASE COMPLEX COMPONENT E1"/>
    <property type="match status" value="1"/>
</dbReference>
<comment type="subunit">
    <text evidence="6">Homodimer. Part of the 2-oxoglutarate dehydrogenase (OGDH) complex composed of E1 (2-oxoglutarate dehydrogenase), E2 (dihydrolipoamide succinyltransferase) and E3 (dihydrolipoamide dehydrogenase); the complex contains multiple copies of the three enzymatic components (E1, E2 and E3).</text>
</comment>
<evidence type="ECO:0000256" key="6">
    <source>
        <dbReference type="HAMAP-Rule" id="MF_01169"/>
    </source>
</evidence>
<sequence>MTKGKNLEEAPPRFGTNLGILLEMFDQYQDDPSSVSDELQELFSNIQGGSTGKSGIGNADADIVKRLMRLVDNIRQYGHLKADIYPLYKPKRDQHIKLSIEDFDLSEEVLKQLPASLVSDHYGEKLNNAFEAITEMQQTYQGPIAYEVSHINNSEEREWLKITIESKVKRDFSKEEKVELLKSVARVEGFEKYIHKNFVGAKRFSIEGVDALVPMLENVIKIASENEIQNIEIGMAHRGRLNVLTHILEKPYEMMLSEFMHTDPMKFLPEDGSLVVTKGWTGDVKYHLGGTKTTQRFGKTQNVSLANNPSHLEIVAPVVLGKTRAVQEVTDGVNKPEQDFNKALAVLIHGDAAFPGQGINFESMNLSNLAGYSVGGSLHIITNNRVGFTTESYDSRSTTYATDVAKGYDLPIIHVNADDLEACIEAIELAMAYRQKFNKDFVIDLVGYRRYGHNEMDEPTVTNPMLYKEVKGHPSIEILYGKSLVEASVITEDEMNAIFEDVASKLRSAHDAIDKTSVNNDSDMKMPEAVEAGYEKIETGVAFEQLKQLNEDMLSTPEGFNVFNKLQKILERRNDPFTKEGLVDWGHAELLAYGTIIQDGHPVRHTGQDAERGTFAHRHAVLHDVENGDKYIPLQHIEGAKSSFDIHNSPLSEAAVVGFEYGYNLQNTKALAVWEAQYGDFANMAQMIFDNFISSAEAKWGEKSGLTLLLPHAFEGQGPEHSSARLERFLQLAAENNCTVANLSSTANYFHLLRRQAQYLGTDKMRPLVIMSPKSLLRNNFVSDTVDKFTEGGFKAIISDEYKKTKVKKLLIASGKVAVDLMTELTKNPNDAVHVIRLEQIYPFPEQDIKAIIDDLKGLTEIGFVQEEPQNQGSWHYIYPLLNNIKPDKVKLSYYGRPHRAAPAEGDNEIHKIVQSKLISEALNI</sequence>
<dbReference type="InterPro" id="IPR029061">
    <property type="entry name" value="THDP-binding"/>
</dbReference>
<dbReference type="EC" id="1.2.4.2" evidence="6"/>
<dbReference type="InterPro" id="IPR011603">
    <property type="entry name" value="2oxoglutarate_DH_E1"/>
</dbReference>
<evidence type="ECO:0000256" key="3">
    <source>
        <dbReference type="ARBA" id="ARBA00023052"/>
    </source>
</evidence>
<dbReference type="InterPro" id="IPR042179">
    <property type="entry name" value="KGD_C_sf"/>
</dbReference>
<dbReference type="HAMAP" id="MF_01169">
    <property type="entry name" value="SucA_OdhA"/>
    <property type="match status" value="1"/>
</dbReference>
<dbReference type="Gene3D" id="3.40.50.970">
    <property type="match status" value="1"/>
</dbReference>
<dbReference type="GO" id="GO:0006099">
    <property type="term" value="P:tricarboxylic acid cycle"/>
    <property type="evidence" value="ECO:0007669"/>
    <property type="project" value="TreeGrafter"/>
</dbReference>
<dbReference type="Pfam" id="PF00676">
    <property type="entry name" value="E1_dh"/>
    <property type="match status" value="1"/>
</dbReference>
<keyword evidence="3 6" id="KW-0786">Thiamine pyrophosphate</keyword>
<accession>A0A4R6C7B0</accession>
<dbReference type="PANTHER" id="PTHR23152">
    <property type="entry name" value="2-OXOGLUTARATE DEHYDROGENASE"/>
    <property type="match status" value="1"/>
</dbReference>
<evidence type="ECO:0000256" key="1">
    <source>
        <dbReference type="ARBA" id="ARBA00001964"/>
    </source>
</evidence>
<dbReference type="EMBL" id="SDQG01000001">
    <property type="protein sequence ID" value="TDM18259.1"/>
    <property type="molecule type" value="Genomic_DNA"/>
</dbReference>
<evidence type="ECO:0000256" key="5">
    <source>
        <dbReference type="ARBA" id="ARBA00051911"/>
    </source>
</evidence>
<comment type="function">
    <text evidence="6">E1 component of the 2-oxoglutarate dehydrogenase (OGDH) complex which catalyzes the decarboxylation of 2-oxoglutarate, the first step in the conversion of 2-oxoglutarate to succinyl-CoA and CO(2).</text>
</comment>
<keyword evidence="4 6" id="KW-0324">Glycolysis</keyword>
<dbReference type="Proteomes" id="UP000294865">
    <property type="component" value="Unassembled WGS sequence"/>
</dbReference>
<comment type="caution">
    <text evidence="8">The sequence shown here is derived from an EMBL/GenBank/DDBJ whole genome shotgun (WGS) entry which is preliminary data.</text>
</comment>
<dbReference type="AlphaFoldDB" id="A0A4R6C7B0"/>
<dbReference type="InterPro" id="IPR023784">
    <property type="entry name" value="2oxoglutarate_DH_E1_bac"/>
</dbReference>
<dbReference type="NCBIfam" id="TIGR00239">
    <property type="entry name" value="2oxo_dh_E1"/>
    <property type="match status" value="1"/>
</dbReference>
<dbReference type="Gene3D" id="3.40.50.11610">
    <property type="entry name" value="Multifunctional 2-oxoglutarate metabolism enzyme, C-terminal domain"/>
    <property type="match status" value="1"/>
</dbReference>
<comment type="catalytic activity">
    <reaction evidence="5 6">
        <text>N(6)-[(R)-lipoyl]-L-lysyl-[protein] + 2-oxoglutarate + H(+) = N(6)-[(R)-S(8)-succinyldihydrolipoyl]-L-lysyl-[protein] + CO2</text>
        <dbReference type="Rhea" id="RHEA:12188"/>
        <dbReference type="Rhea" id="RHEA-COMP:10474"/>
        <dbReference type="Rhea" id="RHEA-COMP:20092"/>
        <dbReference type="ChEBI" id="CHEBI:15378"/>
        <dbReference type="ChEBI" id="CHEBI:16526"/>
        <dbReference type="ChEBI" id="CHEBI:16810"/>
        <dbReference type="ChEBI" id="CHEBI:83099"/>
        <dbReference type="ChEBI" id="CHEBI:83120"/>
        <dbReference type="EC" id="1.2.4.2"/>
    </reaction>
</comment>
<evidence type="ECO:0000259" key="7">
    <source>
        <dbReference type="SMART" id="SM00861"/>
    </source>
</evidence>
<evidence type="ECO:0000313" key="8">
    <source>
        <dbReference type="EMBL" id="TDM18259.1"/>
    </source>
</evidence>
<dbReference type="GO" id="GO:0005829">
    <property type="term" value="C:cytosol"/>
    <property type="evidence" value="ECO:0007669"/>
    <property type="project" value="TreeGrafter"/>
</dbReference>
<feature type="domain" description="Transketolase-like pyrimidine-binding" evidence="7">
    <location>
        <begin position="583"/>
        <end position="779"/>
    </location>
</feature>